<proteinExistence type="predicted"/>
<gene>
    <name evidence="2" type="ORF">BDA99DRAFT_333925</name>
</gene>
<comment type="caution">
    <text evidence="2">The sequence shown here is derived from an EMBL/GenBank/DDBJ whole genome shotgun (WGS) entry which is preliminary data.</text>
</comment>
<dbReference type="InterPro" id="IPR015943">
    <property type="entry name" value="WD40/YVTN_repeat-like_dom_sf"/>
</dbReference>
<name>A0AAD5JVT3_9FUNG</name>
<dbReference type="AlphaFoldDB" id="A0AAD5JVT3"/>
<reference evidence="2" key="1">
    <citation type="journal article" date="2022" name="IScience">
        <title>Evolution of zygomycete secretomes and the origins of terrestrial fungal ecologies.</title>
        <authorList>
            <person name="Chang Y."/>
            <person name="Wang Y."/>
            <person name="Mondo S."/>
            <person name="Ahrendt S."/>
            <person name="Andreopoulos W."/>
            <person name="Barry K."/>
            <person name="Beard J."/>
            <person name="Benny G.L."/>
            <person name="Blankenship S."/>
            <person name="Bonito G."/>
            <person name="Cuomo C."/>
            <person name="Desiro A."/>
            <person name="Gervers K.A."/>
            <person name="Hundley H."/>
            <person name="Kuo A."/>
            <person name="LaButti K."/>
            <person name="Lang B.F."/>
            <person name="Lipzen A."/>
            <person name="O'Donnell K."/>
            <person name="Pangilinan J."/>
            <person name="Reynolds N."/>
            <person name="Sandor L."/>
            <person name="Smith M.E."/>
            <person name="Tsang A."/>
            <person name="Grigoriev I.V."/>
            <person name="Stajich J.E."/>
            <person name="Spatafora J.W."/>
        </authorList>
    </citation>
    <scope>NUCLEOTIDE SEQUENCE</scope>
    <source>
        <strain evidence="2">RSA 2281</strain>
    </source>
</reference>
<reference evidence="2" key="2">
    <citation type="submission" date="2023-02" db="EMBL/GenBank/DDBJ databases">
        <authorList>
            <consortium name="DOE Joint Genome Institute"/>
            <person name="Mondo S.J."/>
            <person name="Chang Y."/>
            <person name="Wang Y."/>
            <person name="Ahrendt S."/>
            <person name="Andreopoulos W."/>
            <person name="Barry K."/>
            <person name="Beard J."/>
            <person name="Benny G.L."/>
            <person name="Blankenship S."/>
            <person name="Bonito G."/>
            <person name="Cuomo C."/>
            <person name="Desiro A."/>
            <person name="Gervers K.A."/>
            <person name="Hundley H."/>
            <person name="Kuo A."/>
            <person name="LaButti K."/>
            <person name="Lang B.F."/>
            <person name="Lipzen A."/>
            <person name="O'Donnell K."/>
            <person name="Pangilinan J."/>
            <person name="Reynolds N."/>
            <person name="Sandor L."/>
            <person name="Smith M.W."/>
            <person name="Tsang A."/>
            <person name="Grigoriev I.V."/>
            <person name="Stajich J.E."/>
            <person name="Spatafora J.W."/>
        </authorList>
    </citation>
    <scope>NUCLEOTIDE SEQUENCE</scope>
    <source>
        <strain evidence="2">RSA 2281</strain>
    </source>
</reference>
<organism evidence="2 3">
    <name type="scientific">Phascolomyces articulosus</name>
    <dbReference type="NCBI Taxonomy" id="60185"/>
    <lineage>
        <taxon>Eukaryota</taxon>
        <taxon>Fungi</taxon>
        <taxon>Fungi incertae sedis</taxon>
        <taxon>Mucoromycota</taxon>
        <taxon>Mucoromycotina</taxon>
        <taxon>Mucoromycetes</taxon>
        <taxon>Mucorales</taxon>
        <taxon>Lichtheimiaceae</taxon>
        <taxon>Phascolomyces</taxon>
    </lineage>
</organism>
<feature type="compositionally biased region" description="Polar residues" evidence="1">
    <location>
        <begin position="262"/>
        <end position="271"/>
    </location>
</feature>
<dbReference type="Proteomes" id="UP001209540">
    <property type="component" value="Unassembled WGS sequence"/>
</dbReference>
<keyword evidence="3" id="KW-1185">Reference proteome</keyword>
<evidence type="ECO:0000313" key="3">
    <source>
        <dbReference type="Proteomes" id="UP001209540"/>
    </source>
</evidence>
<evidence type="ECO:0000256" key="1">
    <source>
        <dbReference type="SAM" id="MobiDB-lite"/>
    </source>
</evidence>
<dbReference type="Gene3D" id="2.130.10.10">
    <property type="entry name" value="YVTN repeat-like/Quinoprotein amine dehydrogenase"/>
    <property type="match status" value="1"/>
</dbReference>
<dbReference type="EMBL" id="JAIXMP010000075">
    <property type="protein sequence ID" value="KAI9243325.1"/>
    <property type="molecule type" value="Genomic_DNA"/>
</dbReference>
<feature type="compositionally biased region" description="Polar residues" evidence="1">
    <location>
        <begin position="641"/>
        <end position="685"/>
    </location>
</feature>
<feature type="region of interest" description="Disordered" evidence="1">
    <location>
        <begin position="258"/>
        <end position="283"/>
    </location>
</feature>
<accession>A0AAD5JVT3</accession>
<feature type="region of interest" description="Disordered" evidence="1">
    <location>
        <begin position="634"/>
        <end position="689"/>
    </location>
</feature>
<sequence>MLLKVKEVLWLDQNTLFAIYTNEQDNDARIVKRPTKPECTIKYISLDDVAPIANDHRSLGCIEKSKLLHHGQKFYTHVIHNFGPDIKYAIIIANTISHNLMVVGCYQCQTIEEEDKENNENSGEAKGYWATWSCPSYVNHFYQNNKNSGDDQVIATSTAKTTTTTTTTAASSITCQRRAKSQLATFKCGNNSTESIHPVGMTVDYSTTPSGFAKTYDSATPMLYYITNAGMIKGYTVNRSDKPFFSMYDGMVPVVSPLNKIPSPTTTGQKQEGNREENEASSSLLTATYIPTREAYAEILKSHSPFADAVKRYEQNEQSLWKEHRNVPSFRTLGTKPNARSPTTYWYSSAKPKFGETSMPGFRFGTTPRFGDSGPTRFGVPFNEEKSSLTLATGQYSLYGPKKETVEQRASSTERVVLNLNVAAPKLIDNNKITRREYSFGRPFIQQNSFSSTSTTHSSDFGFTSMNNNNNTPVKTQHNHLTTVPSPVNSKATNTTNNQKSTLFHYNPKAEMKYKENVSNNTRIIGGFAALNEGFTTMTTASHLKESQAAVVLNDSGKIYKKKLFIKMIYGLKRITLSFIFFFFLLDIYILKQGENSSTSGPSLPQLCFCGKSGTHNHTSNNYNNIKSTKLEVTMDEKKTTSSSTRKNDNISIVPTSSTKPKDSNNTVQSNEIAHSSNPSQSTPSKVVGNVFGSGQTQGIIYRKKVIIVGYLLT</sequence>
<protein>
    <submittedName>
        <fullName evidence="2">Uncharacterized protein</fullName>
    </submittedName>
</protein>
<evidence type="ECO:0000313" key="2">
    <source>
        <dbReference type="EMBL" id="KAI9243325.1"/>
    </source>
</evidence>